<accession>A0A916JIG0</accession>
<gene>
    <name evidence="4" type="primary">ypdB_7</name>
    <name evidence="4" type="ORF">DYBT9275_04680</name>
</gene>
<evidence type="ECO:0000313" key="5">
    <source>
        <dbReference type="Proteomes" id="UP000680038"/>
    </source>
</evidence>
<comment type="caution">
    <text evidence="4">The sequence shown here is derived from an EMBL/GenBank/DDBJ whole genome shotgun (WGS) entry which is preliminary data.</text>
</comment>
<dbReference type="InterPro" id="IPR007492">
    <property type="entry name" value="LytTR_DNA-bd_dom"/>
</dbReference>
<dbReference type="InterPro" id="IPR001789">
    <property type="entry name" value="Sig_transdc_resp-reg_receiver"/>
</dbReference>
<feature type="modified residue" description="4-aspartylphosphate" evidence="1">
    <location>
        <position position="53"/>
    </location>
</feature>
<proteinExistence type="predicted"/>
<dbReference type="PANTHER" id="PTHR37299">
    <property type="entry name" value="TRANSCRIPTIONAL REGULATOR-RELATED"/>
    <property type="match status" value="1"/>
</dbReference>
<keyword evidence="5" id="KW-1185">Reference proteome</keyword>
<protein>
    <submittedName>
        <fullName evidence="4">Transcriptional regulatory protein YpdB</fullName>
    </submittedName>
</protein>
<dbReference type="PROSITE" id="PS50930">
    <property type="entry name" value="HTH_LYTTR"/>
    <property type="match status" value="1"/>
</dbReference>
<dbReference type="PROSITE" id="PS50110">
    <property type="entry name" value="RESPONSE_REGULATORY"/>
    <property type="match status" value="1"/>
</dbReference>
<dbReference type="RefSeq" id="WP_215241021.1">
    <property type="nucleotide sequence ID" value="NZ_CAJRAF010000002.1"/>
</dbReference>
<dbReference type="SMART" id="SM00850">
    <property type="entry name" value="LytTR"/>
    <property type="match status" value="1"/>
</dbReference>
<organism evidence="4 5">
    <name type="scientific">Dyadobacter helix</name>
    <dbReference type="NCBI Taxonomy" id="2822344"/>
    <lineage>
        <taxon>Bacteria</taxon>
        <taxon>Pseudomonadati</taxon>
        <taxon>Bacteroidota</taxon>
        <taxon>Cytophagia</taxon>
        <taxon>Cytophagales</taxon>
        <taxon>Spirosomataceae</taxon>
        <taxon>Dyadobacter</taxon>
    </lineage>
</organism>
<dbReference type="InterPro" id="IPR011006">
    <property type="entry name" value="CheY-like_superfamily"/>
</dbReference>
<dbReference type="Proteomes" id="UP000680038">
    <property type="component" value="Unassembled WGS sequence"/>
</dbReference>
<reference evidence="4" key="1">
    <citation type="submission" date="2021-04" db="EMBL/GenBank/DDBJ databases">
        <authorList>
            <person name="Rodrigo-Torres L."/>
            <person name="Arahal R. D."/>
            <person name="Lucena T."/>
        </authorList>
    </citation>
    <scope>NUCLEOTIDE SEQUENCE</scope>
    <source>
        <strain evidence="4">CECT 9275</strain>
    </source>
</reference>
<feature type="domain" description="Response regulatory" evidence="2">
    <location>
        <begin position="2"/>
        <end position="113"/>
    </location>
</feature>
<sequence length="230" mass="26228">MNCVAIDDEPLALDVIRKYVSEVEGVTLTATFDDAISGATYLKTEKTDLLFVDINMPDISGLQLVAALENKPMVIFTTAHKKYAFDGFELEAVDYLLKPIAFERFKKAVQKAEALYDLRNEPVKTAEPIIVRSEYKMVKINPEDIEYIEGMEDYIKIHLRNTHQPILTLMSLKGFLEKLPDGDFSRIHRSYIVPNAGVRSISNKKVFLQNGKELTISDSYLDFIEKWKAK</sequence>
<feature type="domain" description="HTH LytTR-type" evidence="3">
    <location>
        <begin position="129"/>
        <end position="230"/>
    </location>
</feature>
<keyword evidence="1" id="KW-0597">Phosphoprotein</keyword>
<dbReference type="PANTHER" id="PTHR37299:SF1">
    <property type="entry name" value="STAGE 0 SPORULATION PROTEIN A HOMOLOG"/>
    <property type="match status" value="1"/>
</dbReference>
<dbReference type="Pfam" id="PF04397">
    <property type="entry name" value="LytTR"/>
    <property type="match status" value="1"/>
</dbReference>
<evidence type="ECO:0000256" key="1">
    <source>
        <dbReference type="PROSITE-ProRule" id="PRU00169"/>
    </source>
</evidence>
<dbReference type="Gene3D" id="2.40.50.1020">
    <property type="entry name" value="LytTr DNA-binding domain"/>
    <property type="match status" value="1"/>
</dbReference>
<dbReference type="SUPFAM" id="SSF52172">
    <property type="entry name" value="CheY-like"/>
    <property type="match status" value="1"/>
</dbReference>
<dbReference type="GO" id="GO:0003677">
    <property type="term" value="F:DNA binding"/>
    <property type="evidence" value="ECO:0007669"/>
    <property type="project" value="InterPro"/>
</dbReference>
<dbReference type="Gene3D" id="3.40.50.2300">
    <property type="match status" value="1"/>
</dbReference>
<dbReference type="AlphaFoldDB" id="A0A916JIG0"/>
<dbReference type="InterPro" id="IPR046947">
    <property type="entry name" value="LytR-like"/>
</dbReference>
<dbReference type="EMBL" id="CAJRAF010000002">
    <property type="protein sequence ID" value="CAG5010277.1"/>
    <property type="molecule type" value="Genomic_DNA"/>
</dbReference>
<dbReference type="SMART" id="SM00448">
    <property type="entry name" value="REC"/>
    <property type="match status" value="1"/>
</dbReference>
<name>A0A916JIG0_9BACT</name>
<dbReference type="Pfam" id="PF00072">
    <property type="entry name" value="Response_reg"/>
    <property type="match status" value="1"/>
</dbReference>
<evidence type="ECO:0000313" key="4">
    <source>
        <dbReference type="EMBL" id="CAG5010277.1"/>
    </source>
</evidence>
<evidence type="ECO:0000259" key="3">
    <source>
        <dbReference type="PROSITE" id="PS50930"/>
    </source>
</evidence>
<dbReference type="GO" id="GO:0000156">
    <property type="term" value="F:phosphorelay response regulator activity"/>
    <property type="evidence" value="ECO:0007669"/>
    <property type="project" value="InterPro"/>
</dbReference>
<evidence type="ECO:0000259" key="2">
    <source>
        <dbReference type="PROSITE" id="PS50110"/>
    </source>
</evidence>